<evidence type="ECO:0000256" key="1">
    <source>
        <dbReference type="SAM" id="SignalP"/>
    </source>
</evidence>
<keyword evidence="1" id="KW-0732">Signal</keyword>
<accession>A0ABR4IMY7</accession>
<feature type="domain" description="Beta-lactamase-related" evidence="2">
    <location>
        <begin position="99"/>
        <end position="424"/>
    </location>
</feature>
<dbReference type="EMBL" id="JBFXLU010000341">
    <property type="protein sequence ID" value="KAL2829128.1"/>
    <property type="molecule type" value="Genomic_DNA"/>
</dbReference>
<proteinExistence type="predicted"/>
<dbReference type="InterPro" id="IPR051478">
    <property type="entry name" value="Beta-lactamase-like_AB/R"/>
</dbReference>
<dbReference type="SUPFAM" id="SSF56601">
    <property type="entry name" value="beta-lactamase/transpeptidase-like"/>
    <property type="match status" value="1"/>
</dbReference>
<dbReference type="InterPro" id="IPR058664">
    <property type="entry name" value="ARB_00930-like_C"/>
</dbReference>
<feature type="chain" id="PRO_5045791848" evidence="1">
    <location>
        <begin position="37"/>
        <end position="590"/>
    </location>
</feature>
<feature type="domain" description="Beta-lactamase-like ARB-00930-like C-terminal" evidence="3">
    <location>
        <begin position="447"/>
        <end position="588"/>
    </location>
</feature>
<dbReference type="PANTHER" id="PTHR22935:SF97">
    <property type="entry name" value="BETA-LACTAMASE-RELATED DOMAIN-CONTAINING PROTEIN"/>
    <property type="match status" value="1"/>
</dbReference>
<reference evidence="4 5" key="1">
    <citation type="submission" date="2024-07" db="EMBL/GenBank/DDBJ databases">
        <title>Section-level genome sequencing and comparative genomics of Aspergillus sections Usti and Cavernicolus.</title>
        <authorList>
            <consortium name="Lawrence Berkeley National Laboratory"/>
            <person name="Nybo J.L."/>
            <person name="Vesth T.C."/>
            <person name="Theobald S."/>
            <person name="Frisvad J.C."/>
            <person name="Larsen T.O."/>
            <person name="Kjaerboelling I."/>
            <person name="Rothschild-Mancinelli K."/>
            <person name="Lyhne E.K."/>
            <person name="Kogle M.E."/>
            <person name="Barry K."/>
            <person name="Clum A."/>
            <person name="Na H."/>
            <person name="Ledsgaard L."/>
            <person name="Lin J."/>
            <person name="Lipzen A."/>
            <person name="Kuo A."/>
            <person name="Riley R."/>
            <person name="Mondo S."/>
            <person name="Labutti K."/>
            <person name="Haridas S."/>
            <person name="Pangalinan J."/>
            <person name="Salamov A.A."/>
            <person name="Simmons B.A."/>
            <person name="Magnuson J.K."/>
            <person name="Chen J."/>
            <person name="Drula E."/>
            <person name="Henrissat B."/>
            <person name="Wiebenga A."/>
            <person name="Lubbers R.J."/>
            <person name="Gomes A.C."/>
            <person name="Makela M.R."/>
            <person name="Stajich J."/>
            <person name="Grigoriev I.V."/>
            <person name="Mortensen U.H."/>
            <person name="De Vries R.P."/>
            <person name="Baker S.E."/>
            <person name="Andersen M.R."/>
        </authorList>
    </citation>
    <scope>NUCLEOTIDE SEQUENCE [LARGE SCALE GENOMIC DNA]</scope>
    <source>
        <strain evidence="4 5">CBS 123904</strain>
    </source>
</reference>
<dbReference type="Gene3D" id="3.40.710.10">
    <property type="entry name" value="DD-peptidase/beta-lactamase superfamily"/>
    <property type="match status" value="1"/>
</dbReference>
<name>A0ABR4IMY7_9EURO</name>
<gene>
    <name evidence="4" type="ORF">BJY01DRAFT_228018</name>
</gene>
<organism evidence="4 5">
    <name type="scientific">Aspergillus pseudoustus</name>
    <dbReference type="NCBI Taxonomy" id="1810923"/>
    <lineage>
        <taxon>Eukaryota</taxon>
        <taxon>Fungi</taxon>
        <taxon>Dikarya</taxon>
        <taxon>Ascomycota</taxon>
        <taxon>Pezizomycotina</taxon>
        <taxon>Eurotiomycetes</taxon>
        <taxon>Eurotiomycetidae</taxon>
        <taxon>Eurotiales</taxon>
        <taxon>Aspergillaceae</taxon>
        <taxon>Aspergillus</taxon>
        <taxon>Aspergillus subgen. Nidulantes</taxon>
    </lineage>
</organism>
<evidence type="ECO:0000313" key="4">
    <source>
        <dbReference type="EMBL" id="KAL2829128.1"/>
    </source>
</evidence>
<dbReference type="InterPro" id="IPR012338">
    <property type="entry name" value="Beta-lactam/transpept-like"/>
</dbReference>
<sequence length="590" mass="64037">MGEPTHPSPPPQHTVPKHTMWKVILSCFLVAVYAAAQICPLPGPAFPAPQASVSGTAWDRATKKFLLGLKNVYHPDLNSQKDPAIDPDVISFTIQFYNARDSQPLFEYYHTATSARNNTIGVNKVDEDTVFRTASCSKVWTVLLLLIETGHATFHDPIVNYIPELREAIETRSNDRDFDELDLVSWDEVTIGELASQMSGIERQYGIGDLGLNAQLMESLGFPSLDDSDLPLCSLDPACTRAEFLSGILDRHPVFPVSSSPAYSNDAYQLLAYALETITGESYEELLNTRLIDPLGLSRSSFGKPDDQLGIIPVNSAGWDMDIGDVTPAGGIYSSTKDMTTVGRAILNHDLISPAETRRWLKPVAQTSEIGFLVGAPWEIFSLTKPRFISLYTKAGDIGNYSAMMGLSPDHAAGFTILAAGQGNTLAVMTIADLISKYLIPALDEVAKEEADDRFAGTYQCKSTNSSLIISTDDEPGLLITRWINNGKDILNVIPSLQLGPPPDTTDLRLFPAGLEYDGKLSFRSVSASGFGSGPNCGPITSACRSWMLVDGSIYGGIGMDEFVFETGTDGRAVGVSPRAMRVYLTKDSP</sequence>
<dbReference type="Pfam" id="PF26335">
    <property type="entry name" value="ARB_00930_C"/>
    <property type="match status" value="1"/>
</dbReference>
<comment type="caution">
    <text evidence="4">The sequence shown here is derived from an EMBL/GenBank/DDBJ whole genome shotgun (WGS) entry which is preliminary data.</text>
</comment>
<evidence type="ECO:0000313" key="5">
    <source>
        <dbReference type="Proteomes" id="UP001610446"/>
    </source>
</evidence>
<dbReference type="Proteomes" id="UP001610446">
    <property type="component" value="Unassembled WGS sequence"/>
</dbReference>
<evidence type="ECO:0000259" key="3">
    <source>
        <dbReference type="Pfam" id="PF26335"/>
    </source>
</evidence>
<dbReference type="PANTHER" id="PTHR22935">
    <property type="entry name" value="PENICILLIN-BINDING PROTEIN"/>
    <property type="match status" value="1"/>
</dbReference>
<dbReference type="InterPro" id="IPR001466">
    <property type="entry name" value="Beta-lactam-related"/>
</dbReference>
<feature type="signal peptide" evidence="1">
    <location>
        <begin position="1"/>
        <end position="36"/>
    </location>
</feature>
<evidence type="ECO:0000259" key="2">
    <source>
        <dbReference type="Pfam" id="PF00144"/>
    </source>
</evidence>
<keyword evidence="5" id="KW-1185">Reference proteome</keyword>
<dbReference type="Pfam" id="PF00144">
    <property type="entry name" value="Beta-lactamase"/>
    <property type="match status" value="1"/>
</dbReference>
<protein>
    <submittedName>
        <fullName evidence="4">Beta-lactamase/transpeptidase-like protein</fullName>
    </submittedName>
</protein>